<evidence type="ECO:0000256" key="2">
    <source>
        <dbReference type="ARBA" id="ARBA00012687"/>
    </source>
</evidence>
<name>A0A7S7SGM5_PALFE</name>
<keyword evidence="7 11" id="KW-0808">Transferase</keyword>
<organism evidence="11 12">
    <name type="scientific">Paludibaculum fermentans</name>
    <dbReference type="NCBI Taxonomy" id="1473598"/>
    <lineage>
        <taxon>Bacteria</taxon>
        <taxon>Pseudomonadati</taxon>
        <taxon>Acidobacteriota</taxon>
        <taxon>Terriglobia</taxon>
        <taxon>Bryobacterales</taxon>
        <taxon>Bryobacteraceae</taxon>
        <taxon>Paludibaculum</taxon>
    </lineage>
</organism>
<dbReference type="Proteomes" id="UP000593892">
    <property type="component" value="Chromosome"/>
</dbReference>
<keyword evidence="6 11" id="KW-0328">Glycosyltransferase</keyword>
<evidence type="ECO:0000256" key="4">
    <source>
        <dbReference type="ARBA" id="ARBA00022516"/>
    </source>
</evidence>
<dbReference type="EMBL" id="CP063849">
    <property type="protein sequence ID" value="QOY84997.1"/>
    <property type="molecule type" value="Genomic_DNA"/>
</dbReference>
<dbReference type="GO" id="GO:0008915">
    <property type="term" value="F:lipid-A-disaccharide synthase activity"/>
    <property type="evidence" value="ECO:0007669"/>
    <property type="project" value="UniProtKB-UniRule"/>
</dbReference>
<dbReference type="AlphaFoldDB" id="A0A7S7SGM5"/>
<protein>
    <recommendedName>
        <fullName evidence="3 10">Lipid-A-disaccharide synthase</fullName>
        <ecNumber evidence="2 10">2.4.1.182</ecNumber>
    </recommendedName>
</protein>
<keyword evidence="4" id="KW-0444">Lipid biosynthesis</keyword>
<keyword evidence="8" id="KW-0443">Lipid metabolism</keyword>
<comment type="catalytic activity">
    <reaction evidence="9">
        <text>a lipid X + a UDP-2-N,3-O-bis[(3R)-3-hydroxyacyl]-alpha-D-glucosamine = a lipid A disaccharide + UDP + H(+)</text>
        <dbReference type="Rhea" id="RHEA:67828"/>
        <dbReference type="ChEBI" id="CHEBI:15378"/>
        <dbReference type="ChEBI" id="CHEBI:58223"/>
        <dbReference type="ChEBI" id="CHEBI:137748"/>
        <dbReference type="ChEBI" id="CHEBI:176338"/>
        <dbReference type="ChEBI" id="CHEBI:176343"/>
        <dbReference type="EC" id="2.4.1.182"/>
    </reaction>
</comment>
<evidence type="ECO:0000256" key="8">
    <source>
        <dbReference type="ARBA" id="ARBA00023098"/>
    </source>
</evidence>
<dbReference type="RefSeq" id="WP_194446667.1">
    <property type="nucleotide sequence ID" value="NZ_CP063849.1"/>
</dbReference>
<dbReference type="PANTHER" id="PTHR30372">
    <property type="entry name" value="LIPID-A-DISACCHARIDE SYNTHASE"/>
    <property type="match status" value="1"/>
</dbReference>
<dbReference type="NCBIfam" id="TIGR00215">
    <property type="entry name" value="lpxB"/>
    <property type="match status" value="1"/>
</dbReference>
<keyword evidence="12" id="KW-1185">Reference proteome</keyword>
<dbReference type="GO" id="GO:0009245">
    <property type="term" value="P:lipid A biosynthetic process"/>
    <property type="evidence" value="ECO:0007669"/>
    <property type="project" value="UniProtKB-UniRule"/>
</dbReference>
<accession>A0A7S7SGM5</accession>
<dbReference type="PANTHER" id="PTHR30372:SF4">
    <property type="entry name" value="LIPID-A-DISACCHARIDE SYNTHASE, MITOCHONDRIAL-RELATED"/>
    <property type="match status" value="1"/>
</dbReference>
<dbReference type="InterPro" id="IPR003835">
    <property type="entry name" value="Glyco_trans_19"/>
</dbReference>
<evidence type="ECO:0000256" key="10">
    <source>
        <dbReference type="NCBIfam" id="TIGR00215"/>
    </source>
</evidence>
<comment type="function">
    <text evidence="1">Condensation of UDP-2,3-diacylglucosamine and 2,3-diacylglucosamine-1-phosphate to form lipid A disaccharide, a precursor of lipid A, a phosphorylated glycolipid that anchors the lipopolysaccharide to the outer membrane of the cell.</text>
</comment>
<evidence type="ECO:0000256" key="1">
    <source>
        <dbReference type="ARBA" id="ARBA00002056"/>
    </source>
</evidence>
<evidence type="ECO:0000313" key="11">
    <source>
        <dbReference type="EMBL" id="QOY84997.1"/>
    </source>
</evidence>
<dbReference type="SUPFAM" id="SSF53756">
    <property type="entry name" value="UDP-Glycosyltransferase/glycogen phosphorylase"/>
    <property type="match status" value="1"/>
</dbReference>
<dbReference type="GO" id="GO:0005543">
    <property type="term" value="F:phospholipid binding"/>
    <property type="evidence" value="ECO:0007669"/>
    <property type="project" value="TreeGrafter"/>
</dbReference>
<gene>
    <name evidence="11" type="primary">lpxB</name>
    <name evidence="11" type="ORF">IRI77_19270</name>
</gene>
<proteinExistence type="predicted"/>
<evidence type="ECO:0000256" key="6">
    <source>
        <dbReference type="ARBA" id="ARBA00022676"/>
    </source>
</evidence>
<reference evidence="11 12" key="1">
    <citation type="submission" date="2020-10" db="EMBL/GenBank/DDBJ databases">
        <title>Complete genome sequence of Paludibaculum fermentans P105T, a facultatively anaerobic acidobacterium capable of dissimilatory Fe(III) reduction.</title>
        <authorList>
            <person name="Dedysh S.N."/>
            <person name="Beletsky A.V."/>
            <person name="Kulichevskaya I.S."/>
            <person name="Mardanov A.V."/>
            <person name="Ravin N.V."/>
        </authorList>
    </citation>
    <scope>NUCLEOTIDE SEQUENCE [LARGE SCALE GENOMIC DNA]</scope>
    <source>
        <strain evidence="11 12">P105</strain>
    </source>
</reference>
<dbReference type="GO" id="GO:0016020">
    <property type="term" value="C:membrane"/>
    <property type="evidence" value="ECO:0007669"/>
    <property type="project" value="GOC"/>
</dbReference>
<evidence type="ECO:0000256" key="7">
    <source>
        <dbReference type="ARBA" id="ARBA00022679"/>
    </source>
</evidence>
<evidence type="ECO:0000256" key="9">
    <source>
        <dbReference type="ARBA" id="ARBA00048975"/>
    </source>
</evidence>
<evidence type="ECO:0000256" key="3">
    <source>
        <dbReference type="ARBA" id="ARBA00020902"/>
    </source>
</evidence>
<keyword evidence="5" id="KW-0441">Lipid A biosynthesis</keyword>
<dbReference type="KEGG" id="pfer:IRI77_19270"/>
<dbReference type="EC" id="2.4.1.182" evidence="2 10"/>
<dbReference type="Pfam" id="PF02684">
    <property type="entry name" value="LpxB"/>
    <property type="match status" value="1"/>
</dbReference>
<evidence type="ECO:0000256" key="5">
    <source>
        <dbReference type="ARBA" id="ARBA00022556"/>
    </source>
</evidence>
<evidence type="ECO:0000313" key="12">
    <source>
        <dbReference type="Proteomes" id="UP000593892"/>
    </source>
</evidence>
<sequence>MSLKILVSAGEASGDRYAAGVVAALRRQRPDADFFGCTGLEMRAAGVRTVVDAASLSVVGLVEVLHHIPRIYGEYRKLIAAAERERPDLAILTDSPDFHLRLARQLHRRGIPVYYLVAPQAWAWREGRVRQLQRNVRELHCIFPFEENFFRQCGVDAYYIGHPLARIIGPRFSREDFFRKHRIPGDRPLITLCPGSRRGEIARHLPTLRDAVGRIAARRACTFLLAAPAGTAERFGSGFFDALTGDGTVKMTEGETWDAMAHSTVTLAASGTVTMEAALLGAPMVTFYKVTPVSWVLGKLLVKVPYFSMVNLVAGRKVVAELIQQDMTGQGLATETLRLLDSPESVAKMKEELAAVRSALQTGHDPMEESARRVLASIKEEVR</sequence>